<dbReference type="GO" id="GO:0019853">
    <property type="term" value="P:L-ascorbic acid biosynthetic process"/>
    <property type="evidence" value="ECO:0007669"/>
    <property type="project" value="TreeGrafter"/>
</dbReference>
<feature type="binding site" evidence="3">
    <location>
        <position position="215"/>
    </location>
    <ligand>
        <name>a divalent metal cation</name>
        <dbReference type="ChEBI" id="CHEBI:60240"/>
    </ligand>
</feature>
<feature type="domain" description="SMP-30/Gluconolactonase/LRE-like region" evidence="4">
    <location>
        <begin position="14"/>
        <end position="237"/>
    </location>
</feature>
<organism evidence="5">
    <name type="scientific">Timema bartmani</name>
    <dbReference type="NCBI Taxonomy" id="61472"/>
    <lineage>
        <taxon>Eukaryota</taxon>
        <taxon>Metazoa</taxon>
        <taxon>Ecdysozoa</taxon>
        <taxon>Arthropoda</taxon>
        <taxon>Hexapoda</taxon>
        <taxon>Insecta</taxon>
        <taxon>Pterygota</taxon>
        <taxon>Neoptera</taxon>
        <taxon>Polyneoptera</taxon>
        <taxon>Phasmatodea</taxon>
        <taxon>Timematodea</taxon>
        <taxon>Timematoidea</taxon>
        <taxon>Timematidae</taxon>
        <taxon>Timema</taxon>
    </lineage>
</organism>
<evidence type="ECO:0000256" key="2">
    <source>
        <dbReference type="PIRSR" id="PIRSR605511-1"/>
    </source>
</evidence>
<comment type="similarity">
    <text evidence="1">Belongs to the SMP-30/CGR1 family.</text>
</comment>
<gene>
    <name evidence="5" type="ORF">TBIB3V08_LOCUS4312</name>
</gene>
<dbReference type="Pfam" id="PF08450">
    <property type="entry name" value="SGL"/>
    <property type="match status" value="2"/>
</dbReference>
<evidence type="ECO:0000313" key="5">
    <source>
        <dbReference type="EMBL" id="CAD7441867.1"/>
    </source>
</evidence>
<feature type="active site" description="Proton donor/acceptor" evidence="2">
    <location>
        <position position="215"/>
    </location>
</feature>
<dbReference type="GO" id="GO:0005509">
    <property type="term" value="F:calcium ion binding"/>
    <property type="evidence" value="ECO:0007669"/>
    <property type="project" value="TreeGrafter"/>
</dbReference>
<feature type="binding site" evidence="3">
    <location>
        <position position="111"/>
    </location>
    <ligand>
        <name>substrate</name>
    </ligand>
</feature>
<feature type="binding site" evidence="3">
    <location>
        <position position="129"/>
    </location>
    <ligand>
        <name>substrate</name>
    </ligand>
</feature>
<evidence type="ECO:0000259" key="4">
    <source>
        <dbReference type="Pfam" id="PF08450"/>
    </source>
</evidence>
<dbReference type="PANTHER" id="PTHR10907:SF66">
    <property type="entry name" value="MIP34848P1-RELATED"/>
    <property type="match status" value="1"/>
</dbReference>
<evidence type="ECO:0000256" key="1">
    <source>
        <dbReference type="ARBA" id="ARBA00008853"/>
    </source>
</evidence>
<dbReference type="Gene3D" id="2.120.10.30">
    <property type="entry name" value="TolB, C-terminal domain"/>
    <property type="match status" value="2"/>
</dbReference>
<feature type="domain" description="SMP-30/Gluconolactonase/LRE-like region" evidence="4">
    <location>
        <begin position="278"/>
        <end position="318"/>
    </location>
</feature>
<keyword evidence="3" id="KW-0479">Metal-binding</keyword>
<dbReference type="InterPro" id="IPR011042">
    <property type="entry name" value="6-blade_b-propeller_TolB-like"/>
</dbReference>
<feature type="binding site" evidence="3">
    <location>
        <position position="109"/>
    </location>
    <ligand>
        <name>substrate</name>
    </ligand>
</feature>
<dbReference type="PANTHER" id="PTHR10907">
    <property type="entry name" value="REGUCALCIN"/>
    <property type="match status" value="1"/>
</dbReference>
<name>A0A7R9I1B8_9NEOP</name>
<dbReference type="AlphaFoldDB" id="A0A7R9I1B8"/>
<comment type="cofactor">
    <cofactor evidence="3">
        <name>Zn(2+)</name>
        <dbReference type="ChEBI" id="CHEBI:29105"/>
    </cofactor>
    <text evidence="3">Binds 1 divalent metal cation per subunit.</text>
</comment>
<feature type="binding site" evidence="3">
    <location>
        <position position="16"/>
    </location>
    <ligand>
        <name>a divalent metal cation</name>
        <dbReference type="ChEBI" id="CHEBI:60240"/>
    </ligand>
</feature>
<sequence>MGINIEPVGATTTLGEGPHWDNQAKVLYYVDITNSTVNKYDPATKKLNTVKIEGGPVSLVVPIKGKKEQFVISVGRNIAILTWDGKSTAPTKVETLCSVDSDEDKIRNRFNDGKVDPTGRLWAGTMGPESKPAEVELGKGSLFSFSKDLKTPTTHLTNISIANGLAWPHDRKTMYYIDSLDLSVDALDYDKTTGKISNRRKAFDFKTNGIDAFPDGMTIDTDGNLWVACFKAGQLDRDWFQKVFDYRWLGPSVAELGSYLAELMNSVHYLLSLPPCMVIQVNPRTGQLLSTVSVPSPQTTSVVFGGENLDELYITSANNHLSQEEQKKYPYAGYTFRVTGVGAKGYPMEEIQL</sequence>
<protein>
    <recommendedName>
        <fullName evidence="4">SMP-30/Gluconolactonase/LRE-like region domain-containing protein</fullName>
    </recommendedName>
</protein>
<dbReference type="GO" id="GO:0004341">
    <property type="term" value="F:gluconolactonase activity"/>
    <property type="evidence" value="ECO:0007669"/>
    <property type="project" value="TreeGrafter"/>
</dbReference>
<accession>A0A7R9I1B8</accession>
<dbReference type="EMBL" id="OD565471">
    <property type="protein sequence ID" value="CAD7441867.1"/>
    <property type="molecule type" value="Genomic_DNA"/>
</dbReference>
<proteinExistence type="inferred from homology"/>
<dbReference type="InterPro" id="IPR005511">
    <property type="entry name" value="SMP-30"/>
</dbReference>
<feature type="binding site" evidence="3">
    <location>
        <position position="163"/>
    </location>
    <ligand>
        <name>a divalent metal cation</name>
        <dbReference type="ChEBI" id="CHEBI:60240"/>
    </ligand>
</feature>
<dbReference type="PRINTS" id="PR01790">
    <property type="entry name" value="SMP30FAMILY"/>
</dbReference>
<evidence type="ECO:0000256" key="3">
    <source>
        <dbReference type="PIRSR" id="PIRSR605511-2"/>
    </source>
</evidence>
<keyword evidence="3" id="KW-0862">Zinc</keyword>
<dbReference type="SUPFAM" id="SSF63829">
    <property type="entry name" value="Calcium-dependent phosphotriesterase"/>
    <property type="match status" value="1"/>
</dbReference>
<dbReference type="InterPro" id="IPR013658">
    <property type="entry name" value="SGL"/>
</dbReference>
<reference evidence="5" key="1">
    <citation type="submission" date="2020-11" db="EMBL/GenBank/DDBJ databases">
        <authorList>
            <person name="Tran Van P."/>
        </authorList>
    </citation>
    <scope>NUCLEOTIDE SEQUENCE</scope>
</reference>